<comment type="subcellular location">
    <subcellularLocation>
        <location evidence="1">Cell inner membrane</location>
        <topology evidence="1">Single-pass membrane protein</topology>
        <orientation evidence="1">Periplasmic side</orientation>
    </subcellularLocation>
</comment>
<evidence type="ECO:0000256" key="8">
    <source>
        <dbReference type="ARBA" id="ARBA00022989"/>
    </source>
</evidence>
<feature type="domain" description="TonB C-terminal" evidence="11">
    <location>
        <begin position="132"/>
        <end position="226"/>
    </location>
</feature>
<keyword evidence="10" id="KW-0732">Signal</keyword>
<protein>
    <submittedName>
        <fullName evidence="12">Energy transducer TonB</fullName>
    </submittedName>
</protein>
<dbReference type="Proteomes" id="UP001170954">
    <property type="component" value="Unassembled WGS sequence"/>
</dbReference>
<evidence type="ECO:0000256" key="5">
    <source>
        <dbReference type="ARBA" id="ARBA00022519"/>
    </source>
</evidence>
<evidence type="ECO:0000256" key="10">
    <source>
        <dbReference type="SAM" id="SignalP"/>
    </source>
</evidence>
<dbReference type="PROSITE" id="PS52015">
    <property type="entry name" value="TONB_CTD"/>
    <property type="match status" value="1"/>
</dbReference>
<dbReference type="SUPFAM" id="SSF74653">
    <property type="entry name" value="TolA/TonB C-terminal domain"/>
    <property type="match status" value="1"/>
</dbReference>
<evidence type="ECO:0000256" key="1">
    <source>
        <dbReference type="ARBA" id="ARBA00004383"/>
    </source>
</evidence>
<keyword evidence="13" id="KW-1185">Reference proteome</keyword>
<feature type="chain" id="PRO_5047452993" evidence="10">
    <location>
        <begin position="21"/>
        <end position="228"/>
    </location>
</feature>
<evidence type="ECO:0000313" key="12">
    <source>
        <dbReference type="EMBL" id="MDM1047019.1"/>
    </source>
</evidence>
<dbReference type="Pfam" id="PF03544">
    <property type="entry name" value="TonB_C"/>
    <property type="match status" value="1"/>
</dbReference>
<reference evidence="12" key="2">
    <citation type="journal article" date="2022" name="Sci. Total Environ.">
        <title>Prevalence, transmission, and molecular epidemiology of tet(X)-positive bacteria among humans, animals, and environmental niches in China: An epidemiological, and genomic-based study.</title>
        <authorList>
            <person name="Dong N."/>
            <person name="Zeng Y."/>
            <person name="Cai C."/>
            <person name="Sun C."/>
            <person name="Lu J."/>
            <person name="Liu C."/>
            <person name="Zhou H."/>
            <person name="Sun Q."/>
            <person name="Shu L."/>
            <person name="Wang H."/>
            <person name="Wang Y."/>
            <person name="Wang S."/>
            <person name="Wu C."/>
            <person name="Chan E.W."/>
            <person name="Chen G."/>
            <person name="Shen Z."/>
            <person name="Chen S."/>
            <person name="Zhang R."/>
        </authorList>
    </citation>
    <scope>NUCLEOTIDE SEQUENCE</scope>
    <source>
        <strain evidence="12">R1692</strain>
    </source>
</reference>
<comment type="similarity">
    <text evidence="2">Belongs to the TonB family.</text>
</comment>
<comment type="caution">
    <text evidence="12">The sequence shown here is derived from an EMBL/GenBank/DDBJ whole genome shotgun (WGS) entry which is preliminary data.</text>
</comment>
<keyword evidence="7" id="KW-0653">Protein transport</keyword>
<accession>A0ABT7NIJ4</accession>
<dbReference type="InterPro" id="IPR051045">
    <property type="entry name" value="TonB-dependent_transducer"/>
</dbReference>
<evidence type="ECO:0000256" key="3">
    <source>
        <dbReference type="ARBA" id="ARBA00022448"/>
    </source>
</evidence>
<keyword evidence="8" id="KW-1133">Transmembrane helix</keyword>
<keyword evidence="6" id="KW-0812">Transmembrane</keyword>
<keyword evidence="9" id="KW-0472">Membrane</keyword>
<name>A0ABT7NIJ4_9SPHI</name>
<dbReference type="Gene3D" id="3.30.1150.10">
    <property type="match status" value="1"/>
</dbReference>
<proteinExistence type="inferred from homology"/>
<dbReference type="EMBL" id="JACAGK010000003">
    <property type="protein sequence ID" value="MDM1047019.1"/>
    <property type="molecule type" value="Genomic_DNA"/>
</dbReference>
<dbReference type="PANTHER" id="PTHR33446">
    <property type="entry name" value="PROTEIN TONB-RELATED"/>
    <property type="match status" value="1"/>
</dbReference>
<keyword evidence="5" id="KW-0997">Cell inner membrane</keyword>
<evidence type="ECO:0000259" key="11">
    <source>
        <dbReference type="PROSITE" id="PS52015"/>
    </source>
</evidence>
<evidence type="ECO:0000313" key="13">
    <source>
        <dbReference type="Proteomes" id="UP001170954"/>
    </source>
</evidence>
<dbReference type="RefSeq" id="WP_286650332.1">
    <property type="nucleotide sequence ID" value="NZ_JACAGK010000003.1"/>
</dbReference>
<dbReference type="InterPro" id="IPR037682">
    <property type="entry name" value="TonB_C"/>
</dbReference>
<evidence type="ECO:0000256" key="6">
    <source>
        <dbReference type="ARBA" id="ARBA00022692"/>
    </source>
</evidence>
<feature type="signal peptide" evidence="10">
    <location>
        <begin position="1"/>
        <end position="20"/>
    </location>
</feature>
<evidence type="ECO:0000256" key="9">
    <source>
        <dbReference type="ARBA" id="ARBA00023136"/>
    </source>
</evidence>
<evidence type="ECO:0000256" key="7">
    <source>
        <dbReference type="ARBA" id="ARBA00022927"/>
    </source>
</evidence>
<keyword evidence="4" id="KW-1003">Cell membrane</keyword>
<reference evidence="12" key="1">
    <citation type="submission" date="2020-06" db="EMBL/GenBank/DDBJ databases">
        <authorList>
            <person name="Dong N."/>
        </authorList>
    </citation>
    <scope>NUCLEOTIDE SEQUENCE</scope>
    <source>
        <strain evidence="12">R1692</strain>
    </source>
</reference>
<organism evidence="12 13">
    <name type="scientific">Sphingobacterium hotanense</name>
    <dbReference type="NCBI Taxonomy" id="649196"/>
    <lineage>
        <taxon>Bacteria</taxon>
        <taxon>Pseudomonadati</taxon>
        <taxon>Bacteroidota</taxon>
        <taxon>Sphingobacteriia</taxon>
        <taxon>Sphingobacteriales</taxon>
        <taxon>Sphingobacteriaceae</taxon>
        <taxon>Sphingobacterium</taxon>
    </lineage>
</organism>
<sequence>MKSILKMLCLFVLCPTLLFAQEKSALPKGGIEKFIEDIQSETKISDKKLLTEFDFEFTVSDLGKLDTFRFIRSSSDAERDLLAKTIVDLGNWDPAMKNGHKVSSVVRFPSHLVSETYIQNRLSGVMPAEPEIGLEEFRVLFQKSFKYPDAAIKAGVSGTYTLTFTVKEDGTLTNIKLLDDPGFEILENATRALKRAGRWKPASSKGKYLKTTSSFDFTLSLKEFRRHI</sequence>
<evidence type="ECO:0000256" key="4">
    <source>
        <dbReference type="ARBA" id="ARBA00022475"/>
    </source>
</evidence>
<evidence type="ECO:0000256" key="2">
    <source>
        <dbReference type="ARBA" id="ARBA00006555"/>
    </source>
</evidence>
<dbReference type="InterPro" id="IPR006260">
    <property type="entry name" value="TonB/TolA_C"/>
</dbReference>
<dbReference type="NCBIfam" id="TIGR01352">
    <property type="entry name" value="tonB_Cterm"/>
    <property type="match status" value="1"/>
</dbReference>
<gene>
    <name evidence="12" type="ORF">HX018_02005</name>
</gene>
<keyword evidence="3" id="KW-0813">Transport</keyword>